<keyword evidence="10" id="KW-1185">Reference proteome</keyword>
<keyword evidence="6" id="KW-0255">Endonuclease</keyword>
<dbReference type="InterPro" id="IPR036397">
    <property type="entry name" value="RNaseH_sf"/>
</dbReference>
<evidence type="ECO:0000313" key="9">
    <source>
        <dbReference type="EMBL" id="GBO04845.1"/>
    </source>
</evidence>
<dbReference type="InterPro" id="IPR050092">
    <property type="entry name" value="RNase_H"/>
</dbReference>
<dbReference type="GO" id="GO:0003676">
    <property type="term" value="F:nucleic acid binding"/>
    <property type="evidence" value="ECO:0007669"/>
    <property type="project" value="InterPro"/>
</dbReference>
<dbReference type="InterPro" id="IPR002156">
    <property type="entry name" value="RNaseH_domain"/>
</dbReference>
<dbReference type="CDD" id="cd09276">
    <property type="entry name" value="Rnase_HI_RT_non_LTR"/>
    <property type="match status" value="1"/>
</dbReference>
<dbReference type="GO" id="GO:0046872">
    <property type="term" value="F:metal ion binding"/>
    <property type="evidence" value="ECO:0007669"/>
    <property type="project" value="UniProtKB-KW"/>
</dbReference>
<evidence type="ECO:0000256" key="7">
    <source>
        <dbReference type="ARBA" id="ARBA00022801"/>
    </source>
</evidence>
<proteinExistence type="inferred from homology"/>
<evidence type="ECO:0000256" key="4">
    <source>
        <dbReference type="ARBA" id="ARBA00022722"/>
    </source>
</evidence>
<dbReference type="GO" id="GO:0004523">
    <property type="term" value="F:RNA-DNA hybrid ribonuclease activity"/>
    <property type="evidence" value="ECO:0007669"/>
    <property type="project" value="UniProtKB-EC"/>
</dbReference>
<comment type="caution">
    <text evidence="9">The sequence shown here is derived from an EMBL/GenBank/DDBJ whole genome shotgun (WGS) entry which is preliminary data.</text>
</comment>
<accession>A0A4Y2TW15</accession>
<evidence type="ECO:0000256" key="5">
    <source>
        <dbReference type="ARBA" id="ARBA00022723"/>
    </source>
</evidence>
<dbReference type="OrthoDB" id="6515318at2759"/>
<dbReference type="SUPFAM" id="SSF53098">
    <property type="entry name" value="Ribonuclease H-like"/>
    <property type="match status" value="1"/>
</dbReference>
<evidence type="ECO:0000256" key="1">
    <source>
        <dbReference type="ARBA" id="ARBA00000077"/>
    </source>
</evidence>
<evidence type="ECO:0000256" key="6">
    <source>
        <dbReference type="ARBA" id="ARBA00022759"/>
    </source>
</evidence>
<dbReference type="EMBL" id="BGPR01031646">
    <property type="protein sequence ID" value="GBO04845.1"/>
    <property type="molecule type" value="Genomic_DNA"/>
</dbReference>
<dbReference type="Proteomes" id="UP000499080">
    <property type="component" value="Unassembled WGS sequence"/>
</dbReference>
<keyword evidence="5" id="KW-0479">Metal-binding</keyword>
<keyword evidence="7" id="KW-0378">Hydrolase</keyword>
<evidence type="ECO:0000259" key="8">
    <source>
        <dbReference type="PROSITE" id="PS50879"/>
    </source>
</evidence>
<gene>
    <name evidence="9" type="ORF">AVEN_102221_1</name>
</gene>
<evidence type="ECO:0000256" key="3">
    <source>
        <dbReference type="ARBA" id="ARBA00012180"/>
    </source>
</evidence>
<keyword evidence="4" id="KW-0540">Nuclease</keyword>
<name>A0A4Y2TW15_ARAVE</name>
<reference evidence="9 10" key="1">
    <citation type="journal article" date="2019" name="Sci. Rep.">
        <title>Orb-weaving spider Araneus ventricosus genome elucidates the spidroin gene catalogue.</title>
        <authorList>
            <person name="Kono N."/>
            <person name="Nakamura H."/>
            <person name="Ohtoshi R."/>
            <person name="Moran D.A.P."/>
            <person name="Shinohara A."/>
            <person name="Yoshida Y."/>
            <person name="Fujiwara M."/>
            <person name="Mori M."/>
            <person name="Tomita M."/>
            <person name="Arakawa K."/>
        </authorList>
    </citation>
    <scope>NUCLEOTIDE SEQUENCE [LARGE SCALE GENOMIC DNA]</scope>
</reference>
<dbReference type="GO" id="GO:0043137">
    <property type="term" value="P:DNA replication, removal of RNA primer"/>
    <property type="evidence" value="ECO:0007669"/>
    <property type="project" value="TreeGrafter"/>
</dbReference>
<dbReference type="PROSITE" id="PS50879">
    <property type="entry name" value="RNASE_H_1"/>
    <property type="match status" value="1"/>
</dbReference>
<protein>
    <recommendedName>
        <fullName evidence="3">ribonuclease H</fullName>
        <ecNumber evidence="3">3.1.26.4</ecNumber>
    </recommendedName>
</protein>
<comment type="catalytic activity">
    <reaction evidence="1">
        <text>Endonucleolytic cleavage to 5'-phosphomonoester.</text>
        <dbReference type="EC" id="3.1.26.4"/>
    </reaction>
</comment>
<dbReference type="PANTHER" id="PTHR10642">
    <property type="entry name" value="RIBONUCLEASE H1"/>
    <property type="match status" value="1"/>
</dbReference>
<sequence length="400" mass="45202">MAHISHVGDRMSRILNRLTIAKTRRGLSGRVLKVLYKRALERLLVYAAPAWWTGTARQVSKLTSIQRKALLAVTGAFRTTSTIALQVTSGIEPIDLVCEKEQAIYWAKHSAPSVSFLGVGLGNPNLDLHHETWQHPGGIPAISWDKDSRRHIPAIYTDGSKIEGQVGAAFCTFSADTSGEYHFRLQDHCSVFQAELVAIQQALQCKRANFPTSDWHIYTDSMSSLKALQKLKAENDQVTAIRDLLDHTVKLHWVKAHIGVAGNEAADRAAKQASTKDSVDIHLGTPISTFKTRLKKMVLEAWQARWADEEEDRGRFTYNYFPEVKTSRCIVDRYVTQAITNHGLCPYYLKRFNLRDCNCRCGEDTEDGIHHYIFWCPLVQRLRKLNRPGLDLAQVVCHPK</sequence>
<dbReference type="PANTHER" id="PTHR10642:SF26">
    <property type="entry name" value="RIBONUCLEASE H1"/>
    <property type="match status" value="1"/>
</dbReference>
<dbReference type="AlphaFoldDB" id="A0A4Y2TW15"/>
<dbReference type="Gene3D" id="3.30.420.10">
    <property type="entry name" value="Ribonuclease H-like superfamily/Ribonuclease H"/>
    <property type="match status" value="1"/>
</dbReference>
<evidence type="ECO:0000256" key="2">
    <source>
        <dbReference type="ARBA" id="ARBA00005300"/>
    </source>
</evidence>
<feature type="domain" description="RNase H type-1" evidence="8">
    <location>
        <begin position="149"/>
        <end position="275"/>
    </location>
</feature>
<dbReference type="InterPro" id="IPR012337">
    <property type="entry name" value="RNaseH-like_sf"/>
</dbReference>
<comment type="similarity">
    <text evidence="2">Belongs to the RNase H family.</text>
</comment>
<organism evidence="9 10">
    <name type="scientific">Araneus ventricosus</name>
    <name type="common">Orbweaver spider</name>
    <name type="synonym">Epeira ventricosa</name>
    <dbReference type="NCBI Taxonomy" id="182803"/>
    <lineage>
        <taxon>Eukaryota</taxon>
        <taxon>Metazoa</taxon>
        <taxon>Ecdysozoa</taxon>
        <taxon>Arthropoda</taxon>
        <taxon>Chelicerata</taxon>
        <taxon>Arachnida</taxon>
        <taxon>Araneae</taxon>
        <taxon>Araneomorphae</taxon>
        <taxon>Entelegynae</taxon>
        <taxon>Araneoidea</taxon>
        <taxon>Araneidae</taxon>
        <taxon>Araneus</taxon>
    </lineage>
</organism>
<dbReference type="EC" id="3.1.26.4" evidence="3"/>
<dbReference type="Pfam" id="PF00075">
    <property type="entry name" value="RNase_H"/>
    <property type="match status" value="1"/>
</dbReference>
<evidence type="ECO:0000313" key="10">
    <source>
        <dbReference type="Proteomes" id="UP000499080"/>
    </source>
</evidence>